<comment type="similarity">
    <text evidence="1">Belongs to the type-B carboxylesterase/lipase family.</text>
</comment>
<dbReference type="PANTHER" id="PTHR43903">
    <property type="entry name" value="NEUROLIGIN"/>
    <property type="match status" value="1"/>
</dbReference>
<keyword evidence="2" id="KW-0732">Signal</keyword>
<dbReference type="SUPFAM" id="SSF53474">
    <property type="entry name" value="alpha/beta-Hydrolases"/>
    <property type="match status" value="1"/>
</dbReference>
<reference evidence="6" key="1">
    <citation type="journal article" date="2020" name="J Insects Food Feed">
        <title>The yellow mealworm (Tenebrio molitor) genome: a resource for the emerging insects as food and feed industry.</title>
        <authorList>
            <person name="Eriksson T."/>
            <person name="Andere A."/>
            <person name="Kelstrup H."/>
            <person name="Emery V."/>
            <person name="Picard C."/>
        </authorList>
    </citation>
    <scope>NUCLEOTIDE SEQUENCE</scope>
    <source>
        <strain evidence="6">Stoneville</strain>
        <tissue evidence="6">Whole head</tissue>
    </source>
</reference>
<evidence type="ECO:0000259" key="5">
    <source>
        <dbReference type="Pfam" id="PF00135"/>
    </source>
</evidence>
<gene>
    <name evidence="6" type="ORF">GEV33_004765</name>
</gene>
<evidence type="ECO:0000313" key="6">
    <source>
        <dbReference type="EMBL" id="KAH0818025.1"/>
    </source>
</evidence>
<feature type="domain" description="Carboxylesterase type B" evidence="5">
    <location>
        <begin position="106"/>
        <end position="222"/>
    </location>
</feature>
<dbReference type="Pfam" id="PF00135">
    <property type="entry name" value="COesterase"/>
    <property type="match status" value="1"/>
</dbReference>
<sequence>MPSRLRSGAARAHLGGASAQAGVQTVATPVVLQKPVRDVRIPSRSASVSPDVRSNFRCAGPGVGGHSDPSKMAPVRLLVNSVLVLLVAEGLVGGDPAADQRMPLTSRTVRTKYGDVSGVIVTLDAKHLEPVEVFRGIPYASPPLGSLRFMPPVTGALWSGVKIADKFSPVCPQRLPDISNETAALKRMPRGRLEYLKRLLPHLQNQSEDCLYLNIYAPAQDAERFSPRCQTNERWGWERDGYPGIIMNPAPRSTSDIPIRRGGSHVIINRKCESEYFHILLIVASRPINLQFHFWIIFKPKSEPSIYYSGRAQTRPDSQPESQPRVSISVRYAVRLGATPLQRLARLSVGKLAVSALNIDSRDLVKTSTMKFVLGWNFEAAVMTGAGVGLSRKRDKRSGRQAQDGCCREVRRKVSKKLNKP</sequence>
<dbReference type="AlphaFoldDB" id="A0A8J6HNT2"/>
<dbReference type="EMBL" id="JABDTM020018432">
    <property type="protein sequence ID" value="KAH0818025.1"/>
    <property type="molecule type" value="Genomic_DNA"/>
</dbReference>
<dbReference type="PROSITE" id="PS00941">
    <property type="entry name" value="CARBOXYLESTERASE_B_2"/>
    <property type="match status" value="1"/>
</dbReference>
<dbReference type="InterPro" id="IPR002018">
    <property type="entry name" value="CarbesteraseB"/>
</dbReference>
<keyword evidence="7" id="KW-1185">Reference proteome</keyword>
<name>A0A8J6HNT2_TENMO</name>
<dbReference type="InterPro" id="IPR019819">
    <property type="entry name" value="Carboxylesterase_B_CS"/>
</dbReference>
<dbReference type="InterPro" id="IPR029058">
    <property type="entry name" value="AB_hydrolase_fold"/>
</dbReference>
<evidence type="ECO:0000256" key="1">
    <source>
        <dbReference type="ARBA" id="ARBA00005964"/>
    </source>
</evidence>
<evidence type="ECO:0000256" key="2">
    <source>
        <dbReference type="ARBA" id="ARBA00022729"/>
    </source>
</evidence>
<protein>
    <recommendedName>
        <fullName evidence="5">Carboxylesterase type B domain-containing protein</fullName>
    </recommendedName>
</protein>
<organism evidence="6 7">
    <name type="scientific">Tenebrio molitor</name>
    <name type="common">Yellow mealworm beetle</name>
    <dbReference type="NCBI Taxonomy" id="7067"/>
    <lineage>
        <taxon>Eukaryota</taxon>
        <taxon>Metazoa</taxon>
        <taxon>Ecdysozoa</taxon>
        <taxon>Arthropoda</taxon>
        <taxon>Hexapoda</taxon>
        <taxon>Insecta</taxon>
        <taxon>Pterygota</taxon>
        <taxon>Neoptera</taxon>
        <taxon>Endopterygota</taxon>
        <taxon>Coleoptera</taxon>
        <taxon>Polyphaga</taxon>
        <taxon>Cucujiformia</taxon>
        <taxon>Tenebrionidae</taxon>
        <taxon>Tenebrio</taxon>
    </lineage>
</organism>
<feature type="compositionally biased region" description="Basic residues" evidence="4">
    <location>
        <begin position="410"/>
        <end position="421"/>
    </location>
</feature>
<dbReference type="Proteomes" id="UP000719412">
    <property type="component" value="Unassembled WGS sequence"/>
</dbReference>
<feature type="region of interest" description="Disordered" evidence="4">
    <location>
        <begin position="389"/>
        <end position="421"/>
    </location>
</feature>
<dbReference type="Gene3D" id="3.40.50.1820">
    <property type="entry name" value="alpha/beta hydrolase"/>
    <property type="match status" value="1"/>
</dbReference>
<evidence type="ECO:0000256" key="4">
    <source>
        <dbReference type="SAM" id="MobiDB-lite"/>
    </source>
</evidence>
<evidence type="ECO:0000313" key="7">
    <source>
        <dbReference type="Proteomes" id="UP000719412"/>
    </source>
</evidence>
<reference evidence="6" key="2">
    <citation type="submission" date="2021-08" db="EMBL/GenBank/DDBJ databases">
        <authorList>
            <person name="Eriksson T."/>
        </authorList>
    </citation>
    <scope>NUCLEOTIDE SEQUENCE</scope>
    <source>
        <strain evidence="6">Stoneville</strain>
        <tissue evidence="6">Whole head</tissue>
    </source>
</reference>
<dbReference type="InterPro" id="IPR051093">
    <property type="entry name" value="Neuroligin/BSAL"/>
</dbReference>
<evidence type="ECO:0000256" key="3">
    <source>
        <dbReference type="ARBA" id="ARBA00023180"/>
    </source>
</evidence>
<dbReference type="FunFam" id="3.40.50.1820:FF:000379">
    <property type="entry name" value="Neuroligin 1"/>
    <property type="match status" value="1"/>
</dbReference>
<keyword evidence="3" id="KW-0325">Glycoprotein</keyword>
<comment type="caution">
    <text evidence="6">The sequence shown here is derived from an EMBL/GenBank/DDBJ whole genome shotgun (WGS) entry which is preliminary data.</text>
</comment>
<accession>A0A8J6HNT2</accession>
<proteinExistence type="inferred from homology"/>